<protein>
    <submittedName>
        <fullName evidence="2">Crystallin, zeta (quinone reductase)-like 1</fullName>
    </submittedName>
</protein>
<dbReference type="SUPFAM" id="SSF50129">
    <property type="entry name" value="GroES-like"/>
    <property type="match status" value="1"/>
</dbReference>
<dbReference type="Proteomes" id="UP000261660">
    <property type="component" value="Unplaced"/>
</dbReference>
<dbReference type="SMART" id="SM00829">
    <property type="entry name" value="PKS_ER"/>
    <property type="match status" value="1"/>
</dbReference>
<reference evidence="2" key="2">
    <citation type="submission" date="2025-09" db="UniProtKB">
        <authorList>
            <consortium name="Ensembl"/>
        </authorList>
    </citation>
    <scope>IDENTIFICATION</scope>
</reference>
<dbReference type="GO" id="GO:0016491">
    <property type="term" value="F:oxidoreductase activity"/>
    <property type="evidence" value="ECO:0007669"/>
    <property type="project" value="InterPro"/>
</dbReference>
<dbReference type="PANTHER" id="PTHR44461">
    <property type="entry name" value="QUINONE OXIDOREDUCTASE-LIKE PROTEIN 1"/>
    <property type="match status" value="1"/>
</dbReference>
<name>A0A3Q3GCL0_9LABR</name>
<dbReference type="InterPro" id="IPR011032">
    <property type="entry name" value="GroES-like_sf"/>
</dbReference>
<dbReference type="InterPro" id="IPR036291">
    <property type="entry name" value="NAD(P)-bd_dom_sf"/>
</dbReference>
<evidence type="ECO:0000313" key="3">
    <source>
        <dbReference type="Proteomes" id="UP000261660"/>
    </source>
</evidence>
<dbReference type="InterPro" id="IPR042633">
    <property type="entry name" value="CRYZL1"/>
</dbReference>
<accession>A0A3Q3GCL0</accession>
<dbReference type="PANTHER" id="PTHR44461:SF1">
    <property type="entry name" value="QUINONE OXIDOREDUCTASE-LIKE PROTEIN 1"/>
    <property type="match status" value="1"/>
</dbReference>
<proteinExistence type="predicted"/>
<dbReference type="Ensembl" id="ENSLBET00000032187.1">
    <property type="protein sequence ID" value="ENSLBEP00000030772.1"/>
    <property type="gene ID" value="ENSLBEG00000023132.1"/>
</dbReference>
<dbReference type="Gene3D" id="3.90.180.10">
    <property type="entry name" value="Medium-chain alcohol dehydrogenases, catalytic domain"/>
    <property type="match status" value="1"/>
</dbReference>
<keyword evidence="3" id="KW-1185">Reference proteome</keyword>
<dbReference type="InterPro" id="IPR020843">
    <property type="entry name" value="ER"/>
</dbReference>
<evidence type="ECO:0000313" key="2">
    <source>
        <dbReference type="Ensembl" id="ENSLBEP00000030772.1"/>
    </source>
</evidence>
<dbReference type="GeneTree" id="ENSGT00390000013113"/>
<reference evidence="2" key="1">
    <citation type="submission" date="2025-08" db="UniProtKB">
        <authorList>
            <consortium name="Ensembl"/>
        </authorList>
    </citation>
    <scope>IDENTIFICATION</scope>
</reference>
<feature type="domain" description="Enoyl reductase (ER)" evidence="1">
    <location>
        <begin position="10"/>
        <end position="337"/>
    </location>
</feature>
<sequence length="339" mass="36970">MKGLYCRASASDAEPEFVIQDTVSVLCSHQVRVQVKACGLSPLDLKLLGDMGMLRDLIPVGREIAGVVLQGHKHSFHSLIKPLQTHPINTQGNFICVFFCFCSAVQKPEKLSSVCVAGGLRDGLCAYTALHTHAHMAAGHTLLVMDGASSFGLMCVQLASYHGVKVLTTSHTPQTHTFLEQLRPSVAKVIPVYKDSSDLLSVVLEETGGLGVDIIIDSGVRLQEESSEGMKLLPHKHDIISVLGVGGHWVTSHKDLQLDPPDCRLLHLKSASVTFLNSEVWTMSSAQQGRYLHILKDIVEKMSTGVLRPQPEEAVPLYEATVAMETVQRQQKKKAVVQL</sequence>
<organism evidence="2 3">
    <name type="scientific">Labrus bergylta</name>
    <name type="common">ballan wrasse</name>
    <dbReference type="NCBI Taxonomy" id="56723"/>
    <lineage>
        <taxon>Eukaryota</taxon>
        <taxon>Metazoa</taxon>
        <taxon>Chordata</taxon>
        <taxon>Craniata</taxon>
        <taxon>Vertebrata</taxon>
        <taxon>Euteleostomi</taxon>
        <taxon>Actinopterygii</taxon>
        <taxon>Neopterygii</taxon>
        <taxon>Teleostei</taxon>
        <taxon>Neoteleostei</taxon>
        <taxon>Acanthomorphata</taxon>
        <taxon>Eupercaria</taxon>
        <taxon>Labriformes</taxon>
        <taxon>Labridae</taxon>
        <taxon>Labrus</taxon>
    </lineage>
</organism>
<dbReference type="AlphaFoldDB" id="A0A3Q3GCL0"/>
<dbReference type="Pfam" id="PF13602">
    <property type="entry name" value="ADH_zinc_N_2"/>
    <property type="match status" value="1"/>
</dbReference>
<dbReference type="SUPFAM" id="SSF51735">
    <property type="entry name" value="NAD(P)-binding Rossmann-fold domains"/>
    <property type="match status" value="1"/>
</dbReference>
<evidence type="ECO:0000259" key="1">
    <source>
        <dbReference type="SMART" id="SM00829"/>
    </source>
</evidence>